<comment type="similarity">
    <text evidence="2">Belongs to the COMM domain-containing protein 5 family.</text>
</comment>
<evidence type="ECO:0000313" key="4">
    <source>
        <dbReference type="EMBL" id="BES93520.1"/>
    </source>
</evidence>
<dbReference type="Pfam" id="PF07258">
    <property type="entry name" value="COMM_domain"/>
    <property type="match status" value="1"/>
</dbReference>
<dbReference type="PROSITE" id="PS51269">
    <property type="entry name" value="COMM"/>
    <property type="match status" value="1"/>
</dbReference>
<reference evidence="4 5" key="1">
    <citation type="submission" date="2023-09" db="EMBL/GenBank/DDBJ databases">
        <title>Nesidiocoris tenuis whole genome shotgun sequence.</title>
        <authorList>
            <person name="Shibata T."/>
            <person name="Shimoda M."/>
            <person name="Kobayashi T."/>
            <person name="Uehara T."/>
        </authorList>
    </citation>
    <scope>NUCLEOTIDE SEQUENCE [LARGE SCALE GENOMIC DNA]</scope>
    <source>
        <strain evidence="4 5">Japan</strain>
    </source>
</reference>
<keyword evidence="5" id="KW-1185">Reference proteome</keyword>
<gene>
    <name evidence="4" type="ORF">NTJ_06329</name>
</gene>
<evidence type="ECO:0000256" key="2">
    <source>
        <dbReference type="ARBA" id="ARBA00093452"/>
    </source>
</evidence>
<feature type="domain" description="COMM" evidence="3">
    <location>
        <begin position="3"/>
        <end position="67"/>
    </location>
</feature>
<dbReference type="PANTHER" id="PTHR15666">
    <property type="entry name" value="COMM DOMAIN CONTAINING PROTEIN 5"/>
    <property type="match status" value="1"/>
</dbReference>
<accession>A0ABN7AMR0</accession>
<dbReference type="Proteomes" id="UP001307889">
    <property type="component" value="Chromosome 4"/>
</dbReference>
<dbReference type="InterPro" id="IPR037357">
    <property type="entry name" value="COMMD5"/>
</dbReference>
<evidence type="ECO:0000313" key="5">
    <source>
        <dbReference type="Proteomes" id="UP001307889"/>
    </source>
</evidence>
<organism evidence="4 5">
    <name type="scientific">Nesidiocoris tenuis</name>
    <dbReference type="NCBI Taxonomy" id="355587"/>
    <lineage>
        <taxon>Eukaryota</taxon>
        <taxon>Metazoa</taxon>
        <taxon>Ecdysozoa</taxon>
        <taxon>Arthropoda</taxon>
        <taxon>Hexapoda</taxon>
        <taxon>Insecta</taxon>
        <taxon>Pterygota</taxon>
        <taxon>Neoptera</taxon>
        <taxon>Paraneoptera</taxon>
        <taxon>Hemiptera</taxon>
        <taxon>Heteroptera</taxon>
        <taxon>Panheteroptera</taxon>
        <taxon>Cimicomorpha</taxon>
        <taxon>Miridae</taxon>
        <taxon>Dicyphina</taxon>
        <taxon>Nesidiocoris</taxon>
    </lineage>
</organism>
<dbReference type="PANTHER" id="PTHR15666:SF1">
    <property type="entry name" value="COMM DOMAIN-CONTAINING PROTEIN 5"/>
    <property type="match status" value="1"/>
</dbReference>
<dbReference type="InterPro" id="IPR017920">
    <property type="entry name" value="COMM"/>
</dbReference>
<name>A0ABN7AMR0_9HEMI</name>
<proteinExistence type="inferred from homology"/>
<evidence type="ECO:0000259" key="3">
    <source>
        <dbReference type="PROSITE" id="PS51269"/>
    </source>
</evidence>
<dbReference type="EMBL" id="AP028912">
    <property type="protein sequence ID" value="BES93520.1"/>
    <property type="molecule type" value="Genomic_DNA"/>
</dbReference>
<protein>
    <recommendedName>
        <fullName evidence="1">COMM domain-containing protein 5</fullName>
    </recommendedName>
</protein>
<evidence type="ECO:0000256" key="1">
    <source>
        <dbReference type="ARBA" id="ARBA00016556"/>
    </source>
</evidence>
<sequence>MKTIKDIRWRVNVILSSRDCSRVIEPTVYVELILNNGEIESLEMSESKFHYLRQNVALLLREVDNVKRKGKNICRLLGQDVPKSIEHS</sequence>